<dbReference type="SUPFAM" id="SSF81383">
    <property type="entry name" value="F-box domain"/>
    <property type="match status" value="1"/>
</dbReference>
<keyword evidence="2" id="KW-1185">Reference proteome</keyword>
<dbReference type="InterPro" id="IPR036047">
    <property type="entry name" value="F-box-like_dom_sf"/>
</dbReference>
<protein>
    <recommendedName>
        <fullName evidence="3">F-box domain-containing protein</fullName>
    </recommendedName>
</protein>
<proteinExistence type="predicted"/>
<evidence type="ECO:0000313" key="1">
    <source>
        <dbReference type="EMBL" id="KAF9526870.1"/>
    </source>
</evidence>
<dbReference type="AlphaFoldDB" id="A0A9P6ED96"/>
<accession>A0A9P6ED96</accession>
<name>A0A9P6ED96_9AGAR</name>
<sequence>MAYTESYAPPRLPQELTDHIIDHLYDDSASLRSCALVCHSWLPPSRYHLFAKVSLKATSAQAEPSYLVERCKRLHRTLVESPEIICNIRELEICEGSPLHHPHPDVQGSTTWVTTERSLTGLFKILTHVRRFDFSATSALYWTLLPPTFQKALCTLLSSPSLTYVRIHSWVFPNSAALSSLLSHCKNLKAFGISSTAVLTDNHTDSQLPPDQVNTNNDATISVTEHQEISLDVLTLDFVTFSYLEYWLLSNNSLVNIRSLRELRVANFYDASVVDKLLQAVGGSLEHFHLKPGIWDVYPFNLSRNSGLRSIRLTLDNPEKALPWAIALLSTMSATTNPYLESVGLEFYSDPKKIDGWSELDALFIQPELSGLKQVEIGLFAIPTHADFKRVQDEMDGVVAREIVRWYRLGIKSQKSSRQLTPRISRYEAF</sequence>
<gene>
    <name evidence="1" type="ORF">CPB83DRAFT_857133</name>
</gene>
<dbReference type="SUPFAM" id="SSF52047">
    <property type="entry name" value="RNI-like"/>
    <property type="match status" value="1"/>
</dbReference>
<dbReference type="OrthoDB" id="3070253at2759"/>
<dbReference type="InterPro" id="IPR032675">
    <property type="entry name" value="LRR_dom_sf"/>
</dbReference>
<dbReference type="Proteomes" id="UP000807306">
    <property type="component" value="Unassembled WGS sequence"/>
</dbReference>
<comment type="caution">
    <text evidence="1">The sequence shown here is derived from an EMBL/GenBank/DDBJ whole genome shotgun (WGS) entry which is preliminary data.</text>
</comment>
<dbReference type="Gene3D" id="3.80.10.10">
    <property type="entry name" value="Ribonuclease Inhibitor"/>
    <property type="match status" value="1"/>
</dbReference>
<dbReference type="EMBL" id="MU157866">
    <property type="protein sequence ID" value="KAF9526870.1"/>
    <property type="molecule type" value="Genomic_DNA"/>
</dbReference>
<evidence type="ECO:0000313" key="2">
    <source>
        <dbReference type="Proteomes" id="UP000807306"/>
    </source>
</evidence>
<evidence type="ECO:0008006" key="3">
    <source>
        <dbReference type="Google" id="ProtNLM"/>
    </source>
</evidence>
<reference evidence="1" key="1">
    <citation type="submission" date="2020-11" db="EMBL/GenBank/DDBJ databases">
        <authorList>
            <consortium name="DOE Joint Genome Institute"/>
            <person name="Ahrendt S."/>
            <person name="Riley R."/>
            <person name="Andreopoulos W."/>
            <person name="Labutti K."/>
            <person name="Pangilinan J."/>
            <person name="Ruiz-Duenas F.J."/>
            <person name="Barrasa J.M."/>
            <person name="Sanchez-Garcia M."/>
            <person name="Camarero S."/>
            <person name="Miyauchi S."/>
            <person name="Serrano A."/>
            <person name="Linde D."/>
            <person name="Babiker R."/>
            <person name="Drula E."/>
            <person name="Ayuso-Fernandez I."/>
            <person name="Pacheco R."/>
            <person name="Padilla G."/>
            <person name="Ferreira P."/>
            <person name="Barriuso J."/>
            <person name="Kellner H."/>
            <person name="Castanera R."/>
            <person name="Alfaro M."/>
            <person name="Ramirez L."/>
            <person name="Pisabarro A.G."/>
            <person name="Kuo A."/>
            <person name="Tritt A."/>
            <person name="Lipzen A."/>
            <person name="He G."/>
            <person name="Yan M."/>
            <person name="Ng V."/>
            <person name="Cullen D."/>
            <person name="Martin F."/>
            <person name="Rosso M.-N."/>
            <person name="Henrissat B."/>
            <person name="Hibbett D."/>
            <person name="Martinez A.T."/>
            <person name="Grigoriev I.V."/>
        </authorList>
    </citation>
    <scope>NUCLEOTIDE SEQUENCE</scope>
    <source>
        <strain evidence="1">CBS 506.95</strain>
    </source>
</reference>
<organism evidence="1 2">
    <name type="scientific">Crepidotus variabilis</name>
    <dbReference type="NCBI Taxonomy" id="179855"/>
    <lineage>
        <taxon>Eukaryota</taxon>
        <taxon>Fungi</taxon>
        <taxon>Dikarya</taxon>
        <taxon>Basidiomycota</taxon>
        <taxon>Agaricomycotina</taxon>
        <taxon>Agaricomycetes</taxon>
        <taxon>Agaricomycetidae</taxon>
        <taxon>Agaricales</taxon>
        <taxon>Agaricineae</taxon>
        <taxon>Crepidotaceae</taxon>
        <taxon>Crepidotus</taxon>
    </lineage>
</organism>